<evidence type="ECO:0000256" key="2">
    <source>
        <dbReference type="ARBA" id="ARBA00022723"/>
    </source>
</evidence>
<proteinExistence type="predicted"/>
<organism evidence="7">
    <name type="scientific">marine metagenome</name>
    <dbReference type="NCBI Taxonomy" id="408172"/>
    <lineage>
        <taxon>unclassified sequences</taxon>
        <taxon>metagenomes</taxon>
        <taxon>ecological metagenomes</taxon>
    </lineage>
</organism>
<reference evidence="7" key="1">
    <citation type="submission" date="2018-05" db="EMBL/GenBank/DDBJ databases">
        <authorList>
            <person name="Lanie J.A."/>
            <person name="Ng W.-L."/>
            <person name="Kazmierczak K.M."/>
            <person name="Andrzejewski T.M."/>
            <person name="Davidsen T.M."/>
            <person name="Wayne K.J."/>
            <person name="Tettelin H."/>
            <person name="Glass J.I."/>
            <person name="Rusch D."/>
            <person name="Podicherti R."/>
            <person name="Tsui H.-C.T."/>
            <person name="Winkler M.E."/>
        </authorList>
    </citation>
    <scope>NUCLEOTIDE SEQUENCE</scope>
</reference>
<dbReference type="InterPro" id="IPR017896">
    <property type="entry name" value="4Fe4S_Fe-S-bd"/>
</dbReference>
<dbReference type="Gene3D" id="3.30.70.20">
    <property type="match status" value="1"/>
</dbReference>
<dbReference type="AlphaFoldDB" id="A0A382XCK0"/>
<feature type="non-terminal residue" evidence="7">
    <location>
        <position position="241"/>
    </location>
</feature>
<keyword evidence="1" id="KW-0004">4Fe-4S</keyword>
<sequence>MAIADESTLRIVLYEGEGTATLNAAERGSTLTALLEKGYAVTCAGDGTVAPVDDSALLVLGRFENGQAPEAEDANGAVSIRFRDIDGLDAEGITVLVEEERESAQSARHGEWKPWFPVIDYDRCTNCMQCLSFCLFDVYGVDDEQEIQVQNNDNCKTNCPACSRVCPEAAIMFPKYKSGPINGDVVSDGDLNREKMKIDISALLGGDVYQMLRDRSQRARSRFSKERSSDKALGERTKCLT</sequence>
<dbReference type="GO" id="GO:0046872">
    <property type="term" value="F:metal ion binding"/>
    <property type="evidence" value="ECO:0007669"/>
    <property type="project" value="UniProtKB-KW"/>
</dbReference>
<dbReference type="InterPro" id="IPR050572">
    <property type="entry name" value="Fe-S_Ferredoxin"/>
</dbReference>
<dbReference type="PANTHER" id="PTHR43687">
    <property type="entry name" value="ADENYLYLSULFATE REDUCTASE, BETA SUBUNIT"/>
    <property type="match status" value="1"/>
</dbReference>
<dbReference type="PROSITE" id="PS51379">
    <property type="entry name" value="4FE4S_FER_2"/>
    <property type="match status" value="2"/>
</dbReference>
<evidence type="ECO:0000256" key="1">
    <source>
        <dbReference type="ARBA" id="ARBA00022485"/>
    </source>
</evidence>
<evidence type="ECO:0000256" key="5">
    <source>
        <dbReference type="SAM" id="MobiDB-lite"/>
    </source>
</evidence>
<evidence type="ECO:0000256" key="4">
    <source>
        <dbReference type="ARBA" id="ARBA00023014"/>
    </source>
</evidence>
<feature type="domain" description="4Fe-4S ferredoxin-type" evidence="6">
    <location>
        <begin position="145"/>
        <end position="176"/>
    </location>
</feature>
<feature type="region of interest" description="Disordered" evidence="5">
    <location>
        <begin position="219"/>
        <end position="241"/>
    </location>
</feature>
<dbReference type="PANTHER" id="PTHR43687:SF1">
    <property type="entry name" value="FERREDOXIN III"/>
    <property type="match status" value="1"/>
</dbReference>
<evidence type="ECO:0000313" key="7">
    <source>
        <dbReference type="EMBL" id="SVD68579.1"/>
    </source>
</evidence>
<name>A0A382XCK0_9ZZZZ</name>
<keyword evidence="4" id="KW-0411">Iron-sulfur</keyword>
<gene>
    <name evidence="7" type="ORF">METZ01_LOCUS421433</name>
</gene>
<evidence type="ECO:0000256" key="3">
    <source>
        <dbReference type="ARBA" id="ARBA00023004"/>
    </source>
</evidence>
<dbReference type="SUPFAM" id="SSF54862">
    <property type="entry name" value="4Fe-4S ferredoxins"/>
    <property type="match status" value="1"/>
</dbReference>
<dbReference type="GO" id="GO:0051539">
    <property type="term" value="F:4 iron, 4 sulfur cluster binding"/>
    <property type="evidence" value="ECO:0007669"/>
    <property type="project" value="UniProtKB-KW"/>
</dbReference>
<keyword evidence="2" id="KW-0479">Metal-binding</keyword>
<dbReference type="EMBL" id="UINC01166558">
    <property type="protein sequence ID" value="SVD68579.1"/>
    <property type="molecule type" value="Genomic_DNA"/>
</dbReference>
<feature type="domain" description="4Fe-4S ferredoxin-type" evidence="6">
    <location>
        <begin position="115"/>
        <end position="144"/>
    </location>
</feature>
<keyword evidence="3" id="KW-0408">Iron</keyword>
<accession>A0A382XCK0</accession>
<protein>
    <recommendedName>
        <fullName evidence="6">4Fe-4S ferredoxin-type domain-containing protein</fullName>
    </recommendedName>
</protein>
<evidence type="ECO:0000259" key="6">
    <source>
        <dbReference type="PROSITE" id="PS51379"/>
    </source>
</evidence>